<dbReference type="EMBL" id="CYRY02010261">
    <property type="protein sequence ID" value="VCW78545.1"/>
    <property type="molecule type" value="Genomic_DNA"/>
</dbReference>
<sequence>MDGRGSPRSPPAPHTPALCPGPCLVLMRAGDRYLTGSRGNRVQEVSGFPQSHGWWLKPQLQSPVFPRVALEAPPLMVLPVAISKDCAFPAPSDYVTALSPARFPLWEAPLGSVGSPLFVSAPFQLLLPAWPA</sequence>
<keyword evidence="2" id="KW-1185">Reference proteome</keyword>
<accession>A0A9X9PYY5</accession>
<reference evidence="1 2" key="1">
    <citation type="submission" date="2018-10" db="EMBL/GenBank/DDBJ databases">
        <authorList>
            <person name="Ekblom R."/>
            <person name="Jareborg N."/>
        </authorList>
    </citation>
    <scope>NUCLEOTIDE SEQUENCE [LARGE SCALE GENOMIC DNA]</scope>
    <source>
        <tissue evidence="1">Muscle</tissue>
    </source>
</reference>
<protein>
    <submittedName>
        <fullName evidence="1">Uncharacterized protein</fullName>
    </submittedName>
</protein>
<dbReference type="AlphaFoldDB" id="A0A9X9PYY5"/>
<proteinExistence type="predicted"/>
<evidence type="ECO:0000313" key="1">
    <source>
        <dbReference type="EMBL" id="VCW78545.1"/>
    </source>
</evidence>
<evidence type="ECO:0000313" key="2">
    <source>
        <dbReference type="Proteomes" id="UP000269945"/>
    </source>
</evidence>
<comment type="caution">
    <text evidence="1">The sequence shown here is derived from an EMBL/GenBank/DDBJ whole genome shotgun (WGS) entry which is preliminary data.</text>
</comment>
<gene>
    <name evidence="1" type="ORF">BN2614_LOCUS1</name>
</gene>
<name>A0A9X9PYY5_GULGU</name>
<organism evidence="1 2">
    <name type="scientific">Gulo gulo</name>
    <name type="common">Wolverine</name>
    <name type="synonym">Gluton</name>
    <dbReference type="NCBI Taxonomy" id="48420"/>
    <lineage>
        <taxon>Eukaryota</taxon>
        <taxon>Metazoa</taxon>
        <taxon>Chordata</taxon>
        <taxon>Craniata</taxon>
        <taxon>Vertebrata</taxon>
        <taxon>Euteleostomi</taxon>
        <taxon>Mammalia</taxon>
        <taxon>Eutheria</taxon>
        <taxon>Laurasiatheria</taxon>
        <taxon>Carnivora</taxon>
        <taxon>Caniformia</taxon>
        <taxon>Musteloidea</taxon>
        <taxon>Mustelidae</taxon>
        <taxon>Guloninae</taxon>
        <taxon>Gulo</taxon>
    </lineage>
</organism>
<dbReference type="Proteomes" id="UP000269945">
    <property type="component" value="Unassembled WGS sequence"/>
</dbReference>